<accession>A0A8R7P1G1</accession>
<reference evidence="1" key="3">
    <citation type="submission" date="2022-06" db="UniProtKB">
        <authorList>
            <consortium name="EnsemblPlants"/>
        </authorList>
    </citation>
    <scope>IDENTIFICATION</scope>
</reference>
<evidence type="ECO:0000313" key="1">
    <source>
        <dbReference type="EnsemblPlants" id="TuG1812G0100002768.01.T01.cds468711"/>
    </source>
</evidence>
<organism evidence="1 2">
    <name type="scientific">Triticum urartu</name>
    <name type="common">Red wild einkorn</name>
    <name type="synonym">Crithodium urartu</name>
    <dbReference type="NCBI Taxonomy" id="4572"/>
    <lineage>
        <taxon>Eukaryota</taxon>
        <taxon>Viridiplantae</taxon>
        <taxon>Streptophyta</taxon>
        <taxon>Embryophyta</taxon>
        <taxon>Tracheophyta</taxon>
        <taxon>Spermatophyta</taxon>
        <taxon>Magnoliopsida</taxon>
        <taxon>Liliopsida</taxon>
        <taxon>Poales</taxon>
        <taxon>Poaceae</taxon>
        <taxon>BOP clade</taxon>
        <taxon>Pooideae</taxon>
        <taxon>Triticodae</taxon>
        <taxon>Triticeae</taxon>
        <taxon>Triticinae</taxon>
        <taxon>Triticum</taxon>
    </lineage>
</organism>
<proteinExistence type="predicted"/>
<dbReference type="Gramene" id="TuG1812G0100002768.01.T01">
    <property type="protein sequence ID" value="TuG1812G0100002768.01.T01.cds468711"/>
    <property type="gene ID" value="TuG1812G0100002768.01"/>
</dbReference>
<reference evidence="1" key="2">
    <citation type="submission" date="2018-03" db="EMBL/GenBank/DDBJ databases">
        <title>The Triticum urartu genome reveals the dynamic nature of wheat genome evolution.</title>
        <authorList>
            <person name="Ling H."/>
            <person name="Ma B."/>
            <person name="Shi X."/>
            <person name="Liu H."/>
            <person name="Dong L."/>
            <person name="Sun H."/>
            <person name="Cao Y."/>
            <person name="Gao Q."/>
            <person name="Zheng S."/>
            <person name="Li Y."/>
            <person name="Yu Y."/>
            <person name="Du H."/>
            <person name="Qi M."/>
            <person name="Li Y."/>
            <person name="Yu H."/>
            <person name="Cui Y."/>
            <person name="Wang N."/>
            <person name="Chen C."/>
            <person name="Wu H."/>
            <person name="Zhao Y."/>
            <person name="Zhang J."/>
            <person name="Li Y."/>
            <person name="Zhou W."/>
            <person name="Zhang B."/>
            <person name="Hu W."/>
            <person name="Eijk M."/>
            <person name="Tang J."/>
            <person name="Witsenboer H."/>
            <person name="Zhao S."/>
            <person name="Li Z."/>
            <person name="Zhang A."/>
            <person name="Wang D."/>
            <person name="Liang C."/>
        </authorList>
    </citation>
    <scope>NUCLEOTIDE SEQUENCE [LARGE SCALE GENOMIC DNA]</scope>
    <source>
        <strain evidence="1">cv. G1812</strain>
    </source>
</reference>
<dbReference type="Proteomes" id="UP000015106">
    <property type="component" value="Chromosome 1"/>
</dbReference>
<sequence>MLILHDTTTVIRQGRRERAPTIVSKKFDGRSIWRDERHKELIPMCVPH</sequence>
<evidence type="ECO:0000313" key="2">
    <source>
        <dbReference type="Proteomes" id="UP000015106"/>
    </source>
</evidence>
<reference evidence="2" key="1">
    <citation type="journal article" date="2013" name="Nature">
        <title>Draft genome of the wheat A-genome progenitor Triticum urartu.</title>
        <authorList>
            <person name="Ling H.Q."/>
            <person name="Zhao S."/>
            <person name="Liu D."/>
            <person name="Wang J."/>
            <person name="Sun H."/>
            <person name="Zhang C."/>
            <person name="Fan H."/>
            <person name="Li D."/>
            <person name="Dong L."/>
            <person name="Tao Y."/>
            <person name="Gao C."/>
            <person name="Wu H."/>
            <person name="Li Y."/>
            <person name="Cui Y."/>
            <person name="Guo X."/>
            <person name="Zheng S."/>
            <person name="Wang B."/>
            <person name="Yu K."/>
            <person name="Liang Q."/>
            <person name="Yang W."/>
            <person name="Lou X."/>
            <person name="Chen J."/>
            <person name="Feng M."/>
            <person name="Jian J."/>
            <person name="Zhang X."/>
            <person name="Luo G."/>
            <person name="Jiang Y."/>
            <person name="Liu J."/>
            <person name="Wang Z."/>
            <person name="Sha Y."/>
            <person name="Zhang B."/>
            <person name="Wu H."/>
            <person name="Tang D."/>
            <person name="Shen Q."/>
            <person name="Xue P."/>
            <person name="Zou S."/>
            <person name="Wang X."/>
            <person name="Liu X."/>
            <person name="Wang F."/>
            <person name="Yang Y."/>
            <person name="An X."/>
            <person name="Dong Z."/>
            <person name="Zhang K."/>
            <person name="Zhang X."/>
            <person name="Luo M.C."/>
            <person name="Dvorak J."/>
            <person name="Tong Y."/>
            <person name="Wang J."/>
            <person name="Yang H."/>
            <person name="Li Z."/>
            <person name="Wang D."/>
            <person name="Zhang A."/>
            <person name="Wang J."/>
        </authorList>
    </citation>
    <scope>NUCLEOTIDE SEQUENCE</scope>
    <source>
        <strain evidence="2">cv. G1812</strain>
    </source>
</reference>
<keyword evidence="2" id="KW-1185">Reference proteome</keyword>
<protein>
    <submittedName>
        <fullName evidence="1">Uncharacterized protein</fullName>
    </submittedName>
</protein>
<dbReference type="EnsemblPlants" id="TuG1812G0100002768.01.T01">
    <property type="protein sequence ID" value="TuG1812G0100002768.01.T01.cds468711"/>
    <property type="gene ID" value="TuG1812G0100002768.01"/>
</dbReference>
<dbReference type="AlphaFoldDB" id="A0A8R7P1G1"/>
<name>A0A8R7P1G1_TRIUA</name>